<dbReference type="InterPro" id="IPR048285">
    <property type="entry name" value="Integrin_alpha_Ig-like_2"/>
</dbReference>
<evidence type="ECO:0000256" key="14">
    <source>
        <dbReference type="SAM" id="MobiDB-lite"/>
    </source>
</evidence>
<feature type="domain" description="Integrin alpha second immunoglobulin-like" evidence="15">
    <location>
        <begin position="564"/>
        <end position="680"/>
    </location>
</feature>
<keyword evidence="9 13" id="KW-0472">Membrane</keyword>
<proteinExistence type="inferred from homology"/>
<feature type="repeat" description="FG-GAP" evidence="12">
    <location>
        <begin position="143"/>
        <end position="195"/>
    </location>
</feature>
<keyword evidence="3 13" id="KW-0812">Transmembrane</keyword>
<dbReference type="InterPro" id="IPR013519">
    <property type="entry name" value="Int_alpha_beta-p"/>
</dbReference>
<feature type="repeat" description="FG-GAP" evidence="12">
    <location>
        <begin position="1018"/>
        <end position="1078"/>
    </location>
</feature>
<feature type="transmembrane region" description="Helical" evidence="13">
    <location>
        <begin position="1812"/>
        <end position="1835"/>
    </location>
</feature>
<evidence type="ECO:0000256" key="11">
    <source>
        <dbReference type="ARBA" id="ARBA00023180"/>
    </source>
</evidence>
<keyword evidence="17" id="KW-1185">Reference proteome</keyword>
<keyword evidence="11" id="KW-0325">Glycoprotein</keyword>
<dbReference type="SUPFAM" id="SSF69179">
    <property type="entry name" value="Integrin domains"/>
    <property type="match status" value="4"/>
</dbReference>
<evidence type="ECO:0000256" key="6">
    <source>
        <dbReference type="ARBA" id="ARBA00022889"/>
    </source>
</evidence>
<dbReference type="Gene3D" id="2.130.10.130">
    <property type="entry name" value="Integrin alpha, N-terminal"/>
    <property type="match status" value="3"/>
</dbReference>
<dbReference type="InterPro" id="IPR000413">
    <property type="entry name" value="Integrin_alpha"/>
</dbReference>
<feature type="repeat" description="FG-GAP" evidence="12">
    <location>
        <begin position="1218"/>
        <end position="1279"/>
    </location>
</feature>
<feature type="domain" description="Integrin alpha second immunoglobulin-like" evidence="15">
    <location>
        <begin position="1528"/>
        <end position="1649"/>
    </location>
</feature>
<evidence type="ECO:0000256" key="9">
    <source>
        <dbReference type="ARBA" id="ARBA00023136"/>
    </source>
</evidence>
<evidence type="ECO:0000259" key="15">
    <source>
        <dbReference type="Pfam" id="PF20805"/>
    </source>
</evidence>
<feature type="repeat" description="FG-GAP" evidence="12">
    <location>
        <begin position="377"/>
        <end position="439"/>
    </location>
</feature>
<dbReference type="EMBL" id="JAMKOV010000005">
    <property type="protein sequence ID" value="KAI8040122.1"/>
    <property type="molecule type" value="Genomic_DNA"/>
</dbReference>
<evidence type="ECO:0000313" key="16">
    <source>
        <dbReference type="EMBL" id="KAI8040122.1"/>
    </source>
</evidence>
<dbReference type="SMART" id="SM00191">
    <property type="entry name" value="Int_alpha"/>
    <property type="match status" value="7"/>
</dbReference>
<evidence type="ECO:0000256" key="5">
    <source>
        <dbReference type="ARBA" id="ARBA00022737"/>
    </source>
</evidence>
<feature type="repeat" description="FG-GAP" evidence="12">
    <location>
        <begin position="314"/>
        <end position="370"/>
    </location>
</feature>
<protein>
    <recommendedName>
        <fullName evidence="15">Integrin alpha second immunoglobulin-like domain-containing protein</fullName>
    </recommendedName>
</protein>
<dbReference type="PRINTS" id="PR01185">
    <property type="entry name" value="INTEGRINA"/>
</dbReference>
<dbReference type="FunFam" id="2.130.10.130:FF:000015">
    <property type="entry name" value="integrin alpha-PS3 isoform X1"/>
    <property type="match status" value="1"/>
</dbReference>
<dbReference type="PANTHER" id="PTHR23220:SF83">
    <property type="entry name" value="INTEGRIN ALPHA-PS3-RELATED"/>
    <property type="match status" value="1"/>
</dbReference>
<feature type="repeat" description="FG-GAP" evidence="12">
    <location>
        <begin position="1342"/>
        <end position="1404"/>
    </location>
</feature>
<dbReference type="GO" id="GO:0048468">
    <property type="term" value="P:cell development"/>
    <property type="evidence" value="ECO:0007669"/>
    <property type="project" value="UniProtKB-ARBA"/>
</dbReference>
<dbReference type="InterPro" id="IPR032695">
    <property type="entry name" value="Integrin_dom_sf"/>
</dbReference>
<dbReference type="Gene3D" id="1.20.5.930">
    <property type="entry name" value="Bicelle-embedded integrin alpha(iib) transmembrane segment"/>
    <property type="match status" value="2"/>
</dbReference>
<dbReference type="Pfam" id="PF20805">
    <property type="entry name" value="Integrin_A_Ig_2"/>
    <property type="match status" value="2"/>
</dbReference>
<evidence type="ECO:0000256" key="7">
    <source>
        <dbReference type="ARBA" id="ARBA00022989"/>
    </source>
</evidence>
<comment type="subcellular location">
    <subcellularLocation>
        <location evidence="1 13">Membrane</location>
        <topology evidence="1 13">Single-pass type I membrane protein</topology>
    </subcellularLocation>
</comment>
<dbReference type="PANTHER" id="PTHR23220">
    <property type="entry name" value="INTEGRIN ALPHA"/>
    <property type="match status" value="1"/>
</dbReference>
<dbReference type="GO" id="GO:0009897">
    <property type="term" value="C:external side of plasma membrane"/>
    <property type="evidence" value="ECO:0007669"/>
    <property type="project" value="TreeGrafter"/>
</dbReference>
<keyword evidence="5" id="KW-0677">Repeat</keyword>
<evidence type="ECO:0000256" key="3">
    <source>
        <dbReference type="ARBA" id="ARBA00022692"/>
    </source>
</evidence>
<keyword evidence="7 13" id="KW-1133">Transmembrane helix</keyword>
<keyword evidence="4" id="KW-0732">Signal</keyword>
<evidence type="ECO:0000256" key="1">
    <source>
        <dbReference type="ARBA" id="ARBA00004479"/>
    </source>
</evidence>
<dbReference type="PROSITE" id="PS51470">
    <property type="entry name" value="FG_GAP"/>
    <property type="match status" value="8"/>
</dbReference>
<feature type="repeat" description="FG-GAP" evidence="12">
    <location>
        <begin position="55"/>
        <end position="110"/>
    </location>
</feature>
<accession>A0A9P9YNF5</accession>
<evidence type="ECO:0000256" key="4">
    <source>
        <dbReference type="ARBA" id="ARBA00022729"/>
    </source>
</evidence>
<reference evidence="16" key="1">
    <citation type="journal article" date="2023" name="Genome Biol. Evol.">
        <title>Long-read-based Genome Assembly of Drosophila gunungcola Reveals Fewer Chemosensory Genes in Flower-breeding Species.</title>
        <authorList>
            <person name="Negi A."/>
            <person name="Liao B.Y."/>
            <person name="Yeh S.D."/>
        </authorList>
    </citation>
    <scope>NUCLEOTIDE SEQUENCE</scope>
    <source>
        <strain evidence="16">Sukarami</strain>
    </source>
</reference>
<dbReference type="Gene3D" id="2.60.40.1510">
    <property type="entry name" value="ntegrin, alpha v. Chain A, domain 3"/>
    <property type="match status" value="2"/>
</dbReference>
<comment type="similarity">
    <text evidence="2 13">Belongs to the integrin alpha chain family.</text>
</comment>
<evidence type="ECO:0000256" key="12">
    <source>
        <dbReference type="PROSITE-ProRule" id="PRU00803"/>
    </source>
</evidence>
<evidence type="ECO:0000313" key="17">
    <source>
        <dbReference type="Proteomes" id="UP001059596"/>
    </source>
</evidence>
<dbReference type="InterPro" id="IPR028994">
    <property type="entry name" value="Integrin_alpha_N"/>
</dbReference>
<dbReference type="GO" id="GO:0008305">
    <property type="term" value="C:integrin complex"/>
    <property type="evidence" value="ECO:0007669"/>
    <property type="project" value="InterPro"/>
</dbReference>
<evidence type="ECO:0000256" key="8">
    <source>
        <dbReference type="ARBA" id="ARBA00023037"/>
    </source>
</evidence>
<dbReference type="GO" id="GO:0005178">
    <property type="term" value="F:integrin binding"/>
    <property type="evidence" value="ECO:0007669"/>
    <property type="project" value="TreeGrafter"/>
</dbReference>
<dbReference type="InterPro" id="IPR013517">
    <property type="entry name" value="FG-GAP"/>
</dbReference>
<dbReference type="GO" id="GO:0007229">
    <property type="term" value="P:integrin-mediated signaling pathway"/>
    <property type="evidence" value="ECO:0007669"/>
    <property type="project" value="UniProtKB-KW"/>
</dbReference>
<evidence type="ECO:0000256" key="13">
    <source>
        <dbReference type="RuleBase" id="RU003762"/>
    </source>
</evidence>
<comment type="caution">
    <text evidence="16">The sequence shown here is derived from an EMBL/GenBank/DDBJ whole genome shotgun (WGS) entry which is preliminary data.</text>
</comment>
<keyword evidence="6 13" id="KW-0130">Cell adhesion</keyword>
<dbReference type="Gene3D" id="2.60.40.1460">
    <property type="entry name" value="Integrin domains. Chain A, domain 2"/>
    <property type="match status" value="2"/>
</dbReference>
<evidence type="ECO:0000256" key="10">
    <source>
        <dbReference type="ARBA" id="ARBA00023170"/>
    </source>
</evidence>
<dbReference type="Pfam" id="PF01839">
    <property type="entry name" value="FG-GAP"/>
    <property type="match status" value="3"/>
</dbReference>
<name>A0A9P9YNF5_9MUSC</name>
<dbReference type="Proteomes" id="UP001059596">
    <property type="component" value="Unassembled WGS sequence"/>
</dbReference>
<feature type="region of interest" description="Disordered" evidence="14">
    <location>
        <begin position="1144"/>
        <end position="1166"/>
    </location>
</feature>
<gene>
    <name evidence="16" type="ORF">M5D96_007552</name>
</gene>
<dbReference type="GO" id="GO:0007160">
    <property type="term" value="P:cell-matrix adhesion"/>
    <property type="evidence" value="ECO:0007669"/>
    <property type="project" value="TreeGrafter"/>
</dbReference>
<keyword evidence="10 13" id="KW-0675">Receptor</keyword>
<feature type="repeat" description="FG-GAP" evidence="12">
    <location>
        <begin position="1280"/>
        <end position="1335"/>
    </location>
</feature>
<organism evidence="16 17">
    <name type="scientific">Drosophila gunungcola</name>
    <name type="common">fruit fly</name>
    <dbReference type="NCBI Taxonomy" id="103775"/>
    <lineage>
        <taxon>Eukaryota</taxon>
        <taxon>Metazoa</taxon>
        <taxon>Ecdysozoa</taxon>
        <taxon>Arthropoda</taxon>
        <taxon>Hexapoda</taxon>
        <taxon>Insecta</taxon>
        <taxon>Pterygota</taxon>
        <taxon>Neoptera</taxon>
        <taxon>Endopterygota</taxon>
        <taxon>Diptera</taxon>
        <taxon>Brachycera</taxon>
        <taxon>Muscomorpha</taxon>
        <taxon>Ephydroidea</taxon>
        <taxon>Drosophilidae</taxon>
        <taxon>Drosophila</taxon>
        <taxon>Sophophora</taxon>
    </lineage>
</organism>
<sequence>MSYSNFIIVGAPRAQSTLQTQSAINEPGQIYRCSLENGDCTAYVLDSNGNYDSRDEENLSSHHKDFQWLGGSMDGGTQDTDKLLVCAPRLYTHSSGFVDDLYRPIQYHLHGICYSVNNTLTARPQHVTPISPLRAADKQEIKNGTETRKYYIMGELGLSAHVPDDNSKFLIGAPGIDDWKGSVFLYQQRGYVETTSNVAKRDTSRALSQLRPKRDISSRKKILKPNWDQEIDSYFGYAVGSGYFNSANLTTLLYLATAPQANKQSGEAYIFAVDEGRIHWQRTFRGDHSLHSLDDSYDNGAIYVFINKGFFHFEMTIVKSPAGSKGRFGTTLSRLGDINHDGFNDIAVGAPFAGNGSVFIYLGGKLGLRDQPSQRLDAPDQQASKYGSHMFGHGLSRGADIDGNGFNDFAIGAPSAEAVYLYRSYPVVKIHATVKFNSREIKPGQDTLKISACFKLSTTAKKAGVEQQETDFRVIIDKELNRARFAQTQSNEMSFKANGSLDERCHDIVVQMGYSPIFDPIDLEMSYELAKKVQNSKDFCETCAIVDPFDSKVSSDRITFNTGCAKDECVVDLKLKSRNVSPTFIFGSANTISLSYEITNNGENAYYPKFNVTSSSSLPFAKVPGNCFTAEAVLVCKLNHGRPLAKGVSDFITISFDVGQLSGESLTISAEVHSAGSEENPTDNIHIDEIRLREFTEIDANGGPANGQVALKCIYSSAEIMNHYEVKSRGPSSIKQLTLSVYIPVAYKAPGSEVFVPIINMTSLHMQATYDSLMLPIKLYDQNDTLLNTFPIANSTQGGLDYDQTRSRRDLQSLLVNQTEEAGIFFERLFEKPPLNRSIVLDCRETNTTICAHAEMHVTLRPYKPINLNISFNADLRDIKEPWEYFVIQTDVELVKAGDPTSSSFVINGQIEPSVLYTHAGLSIWKIFMAVIGGGLILSAITYGFHKLGFFKRTLRNKKRRLIREIFEEVGAPRAQSTLESQRNINETGAIFKCSLTNGTCYPYVVDSRGNVKYKRVCPIFEGEGRDFQWLGGTMDGGTKDADKLIVCAPRFYAPTADEYYMNGVCYWLQNTNTNNPENVTRIAPLRSISMQVNKANVSYYYKMGELGLSAHVTDDNSKFLIGAPGIDTWRGSVILDDNPTVSPQLEDMNSKKCPPNDNQKKPQNWDQEKDSYFGYAVSSGYFDSLNPATLLYVATAPQANNRSGEAYIFDIQGEGIHKIYKFEGAQFGEYFGYSVLAEDLNSDGKTDVIFSAPLHSLDDSYDNGAIYVFINKGFFHFEMTIVKSPAGSKGRFGTTLSRLGDINHDGFNDIAVGAPFAGNGSVFIYLGGKLGLRDQPSQRLDAPAQQASKYGSHMFGHGLSRGSDIDGNGFNDFAIGAPNAEAVYLYRAYPVVKIHATIKPESREIKLGQEKVKITACFGLNTTAPKRGVQEQEVDFRITVDLNRARFDPANTNEMRFNATASLDEKCRHFYIKVRHNGHNFVAIELELHYELANKIPNSGEFCETCAIVDPADPKFSTEKIIFSTDCASDVCVPDLQISSKKVSSTYILGSSDTLRMIYKITNQGEKAYLPQFNVTSTSHLAFAQIPPNCKVVDAAMTCDLNHGRPLAKGQSLSITISFDTSQLSGQSLVIHAEVFSAGNERNPKDNKQANSIGLSEFTEIDVSGLQTQATYDSQKLGINLYDQNNTLLHGYPLEKFTRKPRHLGREANDSISEVLTNELLVGSNRSIVLDCRQTNMTICVRAEMCVQLRPDKPINLNISFNVDLKEVKDPWEYFVILTNLKLLKKADPTAKSLKINRKMEPNVIYKPAELSIWIIIIAVVGGVLLLAFLTYALHKISTLLH</sequence>
<dbReference type="GO" id="GO:0007157">
    <property type="term" value="P:heterophilic cell-cell adhesion via plasma membrane cell adhesion molecules"/>
    <property type="evidence" value="ECO:0007669"/>
    <property type="project" value="UniProtKB-ARBA"/>
</dbReference>
<dbReference type="GO" id="GO:0033627">
    <property type="term" value="P:cell adhesion mediated by integrin"/>
    <property type="evidence" value="ECO:0007669"/>
    <property type="project" value="TreeGrafter"/>
</dbReference>
<dbReference type="SUPFAM" id="SSF69318">
    <property type="entry name" value="Integrin alpha N-terminal domain"/>
    <property type="match status" value="2"/>
</dbReference>
<evidence type="ECO:0000256" key="2">
    <source>
        <dbReference type="ARBA" id="ARBA00008054"/>
    </source>
</evidence>
<keyword evidence="8 13" id="KW-0401">Integrin</keyword>